<keyword evidence="1" id="KW-0812">Transmembrane</keyword>
<protein>
    <submittedName>
        <fullName evidence="2">Uncharacterized protein</fullName>
    </submittedName>
</protein>
<dbReference type="Proteomes" id="UP000292282">
    <property type="component" value="Unassembled WGS sequence"/>
</dbReference>
<evidence type="ECO:0000313" key="3">
    <source>
        <dbReference type="Proteomes" id="UP000292282"/>
    </source>
</evidence>
<evidence type="ECO:0000256" key="1">
    <source>
        <dbReference type="SAM" id="Phobius"/>
    </source>
</evidence>
<evidence type="ECO:0000313" key="2">
    <source>
        <dbReference type="EMBL" id="TBU20902.1"/>
    </source>
</evidence>
<reference evidence="2 3" key="1">
    <citation type="submission" date="2017-12" db="EMBL/GenBank/DDBJ databases">
        <authorList>
            <person name="Pombert J.-F."/>
            <person name="Haag K.L."/>
            <person name="Ebert D."/>
        </authorList>
    </citation>
    <scope>NUCLEOTIDE SEQUENCE [LARGE SCALE GENOMIC DNA]</scope>
    <source>
        <strain evidence="2">IL-G-3</strain>
    </source>
</reference>
<dbReference type="EMBL" id="PITK01000011">
    <property type="protein sequence ID" value="TBU20902.1"/>
    <property type="molecule type" value="Genomic_DNA"/>
</dbReference>
<organism evidence="2 3">
    <name type="scientific">Hamiltosporidium tvaerminnensis</name>
    <dbReference type="NCBI Taxonomy" id="1176355"/>
    <lineage>
        <taxon>Eukaryota</taxon>
        <taxon>Fungi</taxon>
        <taxon>Fungi incertae sedis</taxon>
        <taxon>Microsporidia</taxon>
        <taxon>Dubosqiidae</taxon>
        <taxon>Hamiltosporidium</taxon>
    </lineage>
</organism>
<name>A0A4Q9M568_9MICR</name>
<accession>A0A4Q9M568</accession>
<dbReference type="VEuPathDB" id="MicrosporidiaDB:CWI38_0011p0130"/>
<feature type="transmembrane region" description="Helical" evidence="1">
    <location>
        <begin position="32"/>
        <end position="49"/>
    </location>
</feature>
<proteinExistence type="predicted"/>
<gene>
    <name evidence="2" type="ORF">CWI38_0011p0130</name>
</gene>
<keyword evidence="1" id="KW-0472">Membrane</keyword>
<keyword evidence="1" id="KW-1133">Transmembrane helix</keyword>
<dbReference type="AlphaFoldDB" id="A0A4Q9M568"/>
<sequence length="131" mass="15647">MKLGVDSIRYEEMTNVACFYYEKIKIYTDPNLYSFLLYFTTLICSIVYADGTEDLKKYRPELLFILITFGKIFEMYKIPRNFKAVLQNIVWEYNSNYLRSWIDNEDNIMQNQATEIFQALANSFYVLDSLD</sequence>
<keyword evidence="3" id="KW-1185">Reference proteome</keyword>
<comment type="caution">
    <text evidence="2">The sequence shown here is derived from an EMBL/GenBank/DDBJ whole genome shotgun (WGS) entry which is preliminary data.</text>
</comment>